<feature type="chain" id="PRO_5015625246" evidence="1">
    <location>
        <begin position="21"/>
        <end position="239"/>
    </location>
</feature>
<organism evidence="2 3">
    <name type="scientific">Chitinophaga parva</name>
    <dbReference type="NCBI Taxonomy" id="2169414"/>
    <lineage>
        <taxon>Bacteria</taxon>
        <taxon>Pseudomonadati</taxon>
        <taxon>Bacteroidota</taxon>
        <taxon>Chitinophagia</taxon>
        <taxon>Chitinophagales</taxon>
        <taxon>Chitinophagaceae</taxon>
        <taxon>Chitinophaga</taxon>
    </lineage>
</organism>
<feature type="signal peptide" evidence="1">
    <location>
        <begin position="1"/>
        <end position="20"/>
    </location>
</feature>
<comment type="caution">
    <text evidence="2">The sequence shown here is derived from an EMBL/GenBank/DDBJ whole genome shotgun (WGS) entry which is preliminary data.</text>
</comment>
<dbReference type="EMBL" id="QCYK01000003">
    <property type="protein sequence ID" value="PUZ22784.1"/>
    <property type="molecule type" value="Genomic_DNA"/>
</dbReference>
<evidence type="ECO:0000313" key="3">
    <source>
        <dbReference type="Proteomes" id="UP000244450"/>
    </source>
</evidence>
<evidence type="ECO:0000256" key="1">
    <source>
        <dbReference type="SAM" id="SignalP"/>
    </source>
</evidence>
<dbReference type="RefSeq" id="WP_108688529.1">
    <property type="nucleotide sequence ID" value="NZ_QCYK01000003.1"/>
</dbReference>
<keyword evidence="3" id="KW-1185">Reference proteome</keyword>
<proteinExistence type="predicted"/>
<dbReference type="OrthoDB" id="655802at2"/>
<dbReference type="SUPFAM" id="SSF82153">
    <property type="entry name" value="FAS1 domain"/>
    <property type="match status" value="1"/>
</dbReference>
<reference evidence="2 3" key="1">
    <citation type="submission" date="2018-04" db="EMBL/GenBank/DDBJ databases">
        <title>Chitinophaga fuyangensis sp. nov., isolated from soil in a chemical factory.</title>
        <authorList>
            <person name="Chen K."/>
        </authorList>
    </citation>
    <scope>NUCLEOTIDE SEQUENCE [LARGE SCALE GENOMIC DNA]</scope>
    <source>
        <strain evidence="2 3">LY-1</strain>
    </source>
</reference>
<dbReference type="Proteomes" id="UP000244450">
    <property type="component" value="Unassembled WGS sequence"/>
</dbReference>
<sequence>MKKHFITGMGLLLMVLVFCASCNKDYIVGGVKTDPNQYKNTSTYDVMKGNPLLFDTVLQLIDAAGIKDQVNASGTTFFAPTDNAVYYYMQSRTVLLQGTVDQYAKFGLDSLLYYLKNNIDGTRDSLQMYLVHTPLPFSALTNHGTKYPTGLLNDTAIVSYEFTKDENLGYNSLVSNVPQVEYYTHLWAPFPLGPNLPIDSMPSEIGVHSLMQTAGVTTQNGVLNVFATGHILFFYGTKQ</sequence>
<dbReference type="InterPro" id="IPR036378">
    <property type="entry name" value="FAS1_dom_sf"/>
</dbReference>
<dbReference type="Gene3D" id="2.30.180.10">
    <property type="entry name" value="FAS1 domain"/>
    <property type="match status" value="1"/>
</dbReference>
<dbReference type="AlphaFoldDB" id="A0A2T7BCG0"/>
<accession>A0A2T7BCG0</accession>
<name>A0A2T7BCG0_9BACT</name>
<gene>
    <name evidence="2" type="ORF">DCC81_20365</name>
</gene>
<evidence type="ECO:0000313" key="2">
    <source>
        <dbReference type="EMBL" id="PUZ22784.1"/>
    </source>
</evidence>
<keyword evidence="1" id="KW-0732">Signal</keyword>
<protein>
    <submittedName>
        <fullName evidence="2">Uncharacterized protein</fullName>
    </submittedName>
</protein>